<evidence type="ECO:0000256" key="1">
    <source>
        <dbReference type="ARBA" id="ARBA00006974"/>
    </source>
</evidence>
<keyword evidence="5" id="KW-1185">Reference proteome</keyword>
<reference evidence="4 5" key="1">
    <citation type="journal article" date="2023" name="Hortic Res">
        <title>Pangenome of water caltrop reveals structural variations and asymmetric subgenome divergence after allopolyploidization.</title>
        <authorList>
            <person name="Zhang X."/>
            <person name="Chen Y."/>
            <person name="Wang L."/>
            <person name="Yuan Y."/>
            <person name="Fang M."/>
            <person name="Shi L."/>
            <person name="Lu R."/>
            <person name="Comes H.P."/>
            <person name="Ma Y."/>
            <person name="Chen Y."/>
            <person name="Huang G."/>
            <person name="Zhou Y."/>
            <person name="Zheng Z."/>
            <person name="Qiu Y."/>
        </authorList>
    </citation>
    <scope>NUCLEOTIDE SEQUENCE [LARGE SCALE GENOMIC DNA]</scope>
    <source>
        <tissue evidence="4">Roots</tissue>
    </source>
</reference>
<dbReference type="InterPro" id="IPR003676">
    <property type="entry name" value="SAUR_fam"/>
</dbReference>
<organism evidence="4 5">
    <name type="scientific">Trapa incisa</name>
    <dbReference type="NCBI Taxonomy" id="236973"/>
    <lineage>
        <taxon>Eukaryota</taxon>
        <taxon>Viridiplantae</taxon>
        <taxon>Streptophyta</taxon>
        <taxon>Embryophyta</taxon>
        <taxon>Tracheophyta</taxon>
        <taxon>Spermatophyta</taxon>
        <taxon>Magnoliopsida</taxon>
        <taxon>eudicotyledons</taxon>
        <taxon>Gunneridae</taxon>
        <taxon>Pentapetalae</taxon>
        <taxon>rosids</taxon>
        <taxon>malvids</taxon>
        <taxon>Myrtales</taxon>
        <taxon>Lythraceae</taxon>
        <taxon>Trapa</taxon>
    </lineage>
</organism>
<protein>
    <submittedName>
        <fullName evidence="4">Uncharacterized protein</fullName>
    </submittedName>
</protein>
<keyword evidence="3" id="KW-0341">Growth regulation</keyword>
<dbReference type="AlphaFoldDB" id="A0AAN7JRL0"/>
<gene>
    <name evidence="4" type="ORF">SAY87_021106</name>
</gene>
<comment type="similarity">
    <text evidence="1">Belongs to the ARG7 family.</text>
</comment>
<accession>A0AAN7JRL0</accession>
<evidence type="ECO:0000256" key="2">
    <source>
        <dbReference type="ARBA" id="ARBA00022473"/>
    </source>
</evidence>
<evidence type="ECO:0000313" key="5">
    <source>
        <dbReference type="Proteomes" id="UP001345219"/>
    </source>
</evidence>
<dbReference type="Pfam" id="PF02519">
    <property type="entry name" value="Auxin_inducible"/>
    <property type="match status" value="1"/>
</dbReference>
<dbReference type="EMBL" id="JAXIOK010000016">
    <property type="protein sequence ID" value="KAK4752308.1"/>
    <property type="molecule type" value="Genomic_DNA"/>
</dbReference>
<keyword evidence="2" id="KW-0217">Developmental protein</keyword>
<evidence type="ECO:0000313" key="4">
    <source>
        <dbReference type="EMBL" id="KAK4752308.1"/>
    </source>
</evidence>
<comment type="caution">
    <text evidence="4">The sequence shown here is derived from an EMBL/GenBank/DDBJ whole genome shotgun (WGS) entry which is preliminary data.</text>
</comment>
<dbReference type="GO" id="GO:0009733">
    <property type="term" value="P:response to auxin"/>
    <property type="evidence" value="ECO:0007669"/>
    <property type="project" value="InterPro"/>
</dbReference>
<sequence>MGKLRGFKLKRHLLGFTRWVFHRCGRSRRRDRYHRLDHHAQPSSRPFSAILSWGRRLTSKTRSLCSSASRRPGYLTLREEPEKDKPLHVPKGYLAVYVGQKDDDDFRRVLVPVIYFNHPLFGELLRDAEEEYGFNQQGGITIPCGVSDFERVRTQITATGFSGRRLLWKRRR</sequence>
<dbReference type="Proteomes" id="UP001345219">
    <property type="component" value="Chromosome 16"/>
</dbReference>
<evidence type="ECO:0000256" key="3">
    <source>
        <dbReference type="ARBA" id="ARBA00022604"/>
    </source>
</evidence>
<dbReference type="PANTHER" id="PTHR31374">
    <property type="entry name" value="AUXIN-INDUCED PROTEIN-LIKE-RELATED"/>
    <property type="match status" value="1"/>
</dbReference>
<name>A0AAN7JRL0_9MYRT</name>
<proteinExistence type="inferred from homology"/>
<dbReference type="PANTHER" id="PTHR31374:SF388">
    <property type="entry name" value="AUXIN-RESPONSIVE PROTEIN SAUR36"/>
    <property type="match status" value="1"/>
</dbReference>